<evidence type="ECO:0000313" key="1">
    <source>
        <dbReference type="EMBL" id="MPC51103.1"/>
    </source>
</evidence>
<keyword evidence="2" id="KW-1185">Reference proteome</keyword>
<dbReference type="AlphaFoldDB" id="A0A5B7G1H7"/>
<organism evidence="1 2">
    <name type="scientific">Portunus trituberculatus</name>
    <name type="common">Swimming crab</name>
    <name type="synonym">Neptunus trituberculatus</name>
    <dbReference type="NCBI Taxonomy" id="210409"/>
    <lineage>
        <taxon>Eukaryota</taxon>
        <taxon>Metazoa</taxon>
        <taxon>Ecdysozoa</taxon>
        <taxon>Arthropoda</taxon>
        <taxon>Crustacea</taxon>
        <taxon>Multicrustacea</taxon>
        <taxon>Malacostraca</taxon>
        <taxon>Eumalacostraca</taxon>
        <taxon>Eucarida</taxon>
        <taxon>Decapoda</taxon>
        <taxon>Pleocyemata</taxon>
        <taxon>Brachyura</taxon>
        <taxon>Eubrachyura</taxon>
        <taxon>Portunoidea</taxon>
        <taxon>Portunidae</taxon>
        <taxon>Portuninae</taxon>
        <taxon>Portunus</taxon>
    </lineage>
</organism>
<gene>
    <name evidence="1" type="ORF">E2C01_044942</name>
</gene>
<evidence type="ECO:0000313" key="2">
    <source>
        <dbReference type="Proteomes" id="UP000324222"/>
    </source>
</evidence>
<proteinExistence type="predicted"/>
<reference evidence="1 2" key="1">
    <citation type="submission" date="2019-05" db="EMBL/GenBank/DDBJ databases">
        <title>Another draft genome of Portunus trituberculatus and its Hox gene families provides insights of decapod evolution.</title>
        <authorList>
            <person name="Jeong J.-H."/>
            <person name="Song I."/>
            <person name="Kim S."/>
            <person name="Choi T."/>
            <person name="Kim D."/>
            <person name="Ryu S."/>
            <person name="Kim W."/>
        </authorList>
    </citation>
    <scope>NUCLEOTIDE SEQUENCE [LARGE SCALE GENOMIC DNA]</scope>
    <source>
        <tissue evidence="1">Muscle</tissue>
    </source>
</reference>
<comment type="caution">
    <text evidence="1">The sequence shown here is derived from an EMBL/GenBank/DDBJ whole genome shotgun (WGS) entry which is preliminary data.</text>
</comment>
<name>A0A5B7G1H7_PORTR</name>
<protein>
    <submittedName>
        <fullName evidence="1">Uncharacterized protein</fullName>
    </submittedName>
</protein>
<sequence length="72" mass="7917">MSMRKMAVKEGKGEEDVSRFSVSAYFQICAYSKRRAASLGRRRLAAAAMVTAAAEAAQQGGKQSRKLRNTIY</sequence>
<dbReference type="EMBL" id="VSRR010009953">
    <property type="protein sequence ID" value="MPC51103.1"/>
    <property type="molecule type" value="Genomic_DNA"/>
</dbReference>
<dbReference type="Proteomes" id="UP000324222">
    <property type="component" value="Unassembled WGS sequence"/>
</dbReference>
<accession>A0A5B7G1H7</accession>